<reference evidence="1" key="1">
    <citation type="submission" date="2015-05" db="UniProtKB">
        <authorList>
            <consortium name="EnsemblMetazoa"/>
        </authorList>
    </citation>
    <scope>IDENTIFICATION</scope>
</reference>
<dbReference type="AlphaFoldDB" id="T1ID35"/>
<protein>
    <recommendedName>
        <fullName evidence="3">MSP domain-containing protein</fullName>
    </recommendedName>
</protein>
<dbReference type="HOGENOM" id="CLU_294618_0_0_1"/>
<name>T1ID35_RHOPR</name>
<evidence type="ECO:0000313" key="2">
    <source>
        <dbReference type="Proteomes" id="UP000015103"/>
    </source>
</evidence>
<dbReference type="InParanoid" id="T1ID35"/>
<dbReference type="InterPro" id="IPR013783">
    <property type="entry name" value="Ig-like_fold"/>
</dbReference>
<evidence type="ECO:0000313" key="1">
    <source>
        <dbReference type="EnsemblMetazoa" id="RPRC014205-PA"/>
    </source>
</evidence>
<dbReference type="GO" id="GO:0005737">
    <property type="term" value="C:cytoplasm"/>
    <property type="evidence" value="ECO:0007669"/>
    <property type="project" value="TreeGrafter"/>
</dbReference>
<evidence type="ECO:0008006" key="3">
    <source>
        <dbReference type="Google" id="ProtNLM"/>
    </source>
</evidence>
<organism evidence="1 2">
    <name type="scientific">Rhodnius prolixus</name>
    <name type="common">Triatomid bug</name>
    <dbReference type="NCBI Taxonomy" id="13249"/>
    <lineage>
        <taxon>Eukaryota</taxon>
        <taxon>Metazoa</taxon>
        <taxon>Ecdysozoa</taxon>
        <taxon>Arthropoda</taxon>
        <taxon>Hexapoda</taxon>
        <taxon>Insecta</taxon>
        <taxon>Pterygota</taxon>
        <taxon>Neoptera</taxon>
        <taxon>Paraneoptera</taxon>
        <taxon>Hemiptera</taxon>
        <taxon>Heteroptera</taxon>
        <taxon>Panheteroptera</taxon>
        <taxon>Cimicomorpha</taxon>
        <taxon>Reduviidae</taxon>
        <taxon>Triatominae</taxon>
        <taxon>Rhodnius</taxon>
    </lineage>
</organism>
<dbReference type="VEuPathDB" id="VectorBase:RPRC014205"/>
<dbReference type="GO" id="GO:0015631">
    <property type="term" value="F:tubulin binding"/>
    <property type="evidence" value="ECO:0007669"/>
    <property type="project" value="TreeGrafter"/>
</dbReference>
<dbReference type="eggNOG" id="ENOG502QQQ5">
    <property type="taxonomic scope" value="Eukaryota"/>
</dbReference>
<dbReference type="PANTHER" id="PTHR46348">
    <property type="entry name" value="DELETED IN LUNG AND ESOPHAGEAL CANCER PROTEIN 1"/>
    <property type="match status" value="1"/>
</dbReference>
<accession>T1ID35</accession>
<dbReference type="GO" id="GO:0005929">
    <property type="term" value="C:cilium"/>
    <property type="evidence" value="ECO:0007669"/>
    <property type="project" value="TreeGrafter"/>
</dbReference>
<keyword evidence="2" id="KW-1185">Reference proteome</keyword>
<sequence length="1029" mass="118945">MAEEGPEQKLPLIPSAAYDGVLNILDIADVLRANSRKFLEKRVCDRNNLYNAQTLEEYKKNQEELHNAEDTLMLTQARNLVLTESIWEKGFHVNKFEGADLPEYYVKKYHLLKNVIGQPTDIISAAAAARTTSVKKHKLDRIISPQNRCPHLTMLDEESIPERIHKAVKSSKKLIKIKKFIEERPLLKRDKYFQNGSTKGIIVEPKVVLFSNYVAGETYTQSVRINNFTPFVIHMIIVRPKLTQIFELSDINICKKIAKDLDMFIAPGMYLTLNITFYCPDYDDHYDRFILQSEQLFHMKIPIVAYLEPPCLKSRCYLKMQPEALTSAMIMQSNVFDCGEILTGSKNIFFTQLYNVGGVATFYLISDLQWIRKKYLSWNIHGEVETPPFKISPAKFAVEKDQKIILKIKFRPKLDGVFVETYRIICNNMTSRSFLVIGDAVAFDPCKIKLLNTASSYLSADIIEDPTCKQFVHLGVTCPERTVVRTISIRNASRINYTYKWQSGNIHLEEIQVYEGNLFKNFPEDSISVKCDFHMLLARYDSIFTIVVNFTDPSIRPGTYRCKLRFIVNDIITYNVLVEGEIVVPDLDVKHYFNDFGVISFKNDLTVSFPVRHADAERSNLYSREIILLTLDDDKEYYWITNEQIVDCFVENNYRFVTNVKYKCVTDIQGIYASLLEFRRNNKSTYLAILYDVQKPFLIMSPLICTLRKPLYVTVQHETEVSLTNAYDVAGEFTWMPDPIGEDANILDVAAEPDSGNVFAKMATKVRIIMMPMEKGPIRDFKMPLYLPNSNEYLYFSIKGEVIGLSVRIYWEGSDQKYSMTWPTGTDPGDNAERKGYCCPSFPTSTSGLTAADEESKLELEGEQENKTMTFVDSTVSLYSDWPLVGGKYYYDRKDKIETFNLEYGQPNYCEYEGVICRDNKYAAELIEWHNRRAITFELEDRKRWIWEHNLKKGEHLVLSLVCRKMKLLPNDHINIEIMAYSNLWGVYSDELAIFLPDLPAFTIPIIAIVRQMPIQFTFAPEIRCPMLR</sequence>
<dbReference type="Gene3D" id="2.60.40.10">
    <property type="entry name" value="Immunoglobulins"/>
    <property type="match status" value="2"/>
</dbReference>
<dbReference type="GO" id="GO:0008285">
    <property type="term" value="P:negative regulation of cell population proliferation"/>
    <property type="evidence" value="ECO:0007669"/>
    <property type="project" value="InterPro"/>
</dbReference>
<dbReference type="Pfam" id="PF23316">
    <property type="entry name" value="Ig_DLEC1_6th"/>
    <property type="match status" value="1"/>
</dbReference>
<proteinExistence type="predicted"/>
<dbReference type="OMA" id="DINICKK"/>
<dbReference type="STRING" id="13249.T1ID35"/>
<dbReference type="EnsemblMetazoa" id="RPRC014205-RA">
    <property type="protein sequence ID" value="RPRC014205-PA"/>
    <property type="gene ID" value="RPRC014205"/>
</dbReference>
<dbReference type="EMBL" id="ACPB03007634">
    <property type="status" value="NOT_ANNOTATED_CDS"/>
    <property type="molecule type" value="Genomic_DNA"/>
</dbReference>
<dbReference type="Proteomes" id="UP000015103">
    <property type="component" value="Unassembled WGS sequence"/>
</dbReference>
<dbReference type="PANTHER" id="PTHR46348:SF1">
    <property type="entry name" value="DELETED IN LUNG AND ESOPHAGEAL CANCER PROTEIN 1"/>
    <property type="match status" value="1"/>
</dbReference>
<dbReference type="InterPro" id="IPR033304">
    <property type="entry name" value="DLEC1"/>
</dbReference>